<evidence type="ECO:0000313" key="3">
    <source>
        <dbReference type="Proteomes" id="UP000005631"/>
    </source>
</evidence>
<protein>
    <submittedName>
        <fullName evidence="2">Uncharacterized protein</fullName>
    </submittedName>
</protein>
<keyword evidence="3" id="KW-1185">Reference proteome</keyword>
<proteinExistence type="predicted"/>
<gene>
    <name evidence="2" type="ordered locus">Oweho_0111</name>
</gene>
<sequence>MKSLFGKFLLPLCILLLNGYGQVHAHHTLENVSSISEALHSCQDEAQYAQANISKPFSSKHTIDHKFEVTEISEEENHIVPPVQFLERFDYVSALFYALFFGYLFKNLKGALRIGEYTPYFSSFSPLFLAFRVIRL</sequence>
<dbReference type="RefSeq" id="WP_014200494.1">
    <property type="nucleotide sequence ID" value="NC_016599.1"/>
</dbReference>
<evidence type="ECO:0000313" key="2">
    <source>
        <dbReference type="EMBL" id="AEV31133.1"/>
    </source>
</evidence>
<dbReference type="EMBL" id="CP003156">
    <property type="protein sequence ID" value="AEV31133.1"/>
    <property type="molecule type" value="Genomic_DNA"/>
</dbReference>
<dbReference type="HOGENOM" id="CLU_1873361_0_0_10"/>
<dbReference type="KEGG" id="oho:Oweho_0111"/>
<reference evidence="2 3" key="1">
    <citation type="journal article" date="2012" name="Stand. Genomic Sci.">
        <title>Genome sequence of the orange-pigmented seawater bacterium Owenweeksia hongkongensis type strain (UST20020801(T)).</title>
        <authorList>
            <person name="Riedel T."/>
            <person name="Held B."/>
            <person name="Nolan M."/>
            <person name="Lucas S."/>
            <person name="Lapidus A."/>
            <person name="Tice H."/>
            <person name="Del Rio T.G."/>
            <person name="Cheng J.F."/>
            <person name="Han C."/>
            <person name="Tapia R."/>
            <person name="Goodwin L.A."/>
            <person name="Pitluck S."/>
            <person name="Liolios K."/>
            <person name="Mavromatis K."/>
            <person name="Pagani I."/>
            <person name="Ivanova N."/>
            <person name="Mikhailova N."/>
            <person name="Pati A."/>
            <person name="Chen A."/>
            <person name="Palaniappan K."/>
            <person name="Rohde M."/>
            <person name="Tindall B.J."/>
            <person name="Detter J.C."/>
            <person name="Goker M."/>
            <person name="Woyke T."/>
            <person name="Bristow J."/>
            <person name="Eisen J.A."/>
            <person name="Markowitz V."/>
            <person name="Hugenholtz P."/>
            <person name="Klenk H.P."/>
            <person name="Kyrpides N.C."/>
        </authorList>
    </citation>
    <scope>NUCLEOTIDE SEQUENCE</scope>
    <source>
        <strain evidence="3">DSM 17368 / JCM 12287 / NRRL B-23963</strain>
    </source>
</reference>
<evidence type="ECO:0000256" key="1">
    <source>
        <dbReference type="SAM" id="SignalP"/>
    </source>
</evidence>
<dbReference type="AlphaFoldDB" id="G8R5Y5"/>
<feature type="signal peptide" evidence="1">
    <location>
        <begin position="1"/>
        <end position="25"/>
    </location>
</feature>
<dbReference type="STRING" id="926562.Oweho_0111"/>
<dbReference type="Proteomes" id="UP000005631">
    <property type="component" value="Chromosome"/>
</dbReference>
<keyword evidence="1" id="KW-0732">Signal</keyword>
<organism evidence="2 3">
    <name type="scientific">Owenweeksia hongkongensis (strain DSM 17368 / CIP 108786 / JCM 12287 / NRRL B-23963 / UST20020801)</name>
    <dbReference type="NCBI Taxonomy" id="926562"/>
    <lineage>
        <taxon>Bacteria</taxon>
        <taxon>Pseudomonadati</taxon>
        <taxon>Bacteroidota</taxon>
        <taxon>Flavobacteriia</taxon>
        <taxon>Flavobacteriales</taxon>
        <taxon>Owenweeksiaceae</taxon>
        <taxon>Owenweeksia</taxon>
    </lineage>
</organism>
<accession>G8R5Y5</accession>
<feature type="chain" id="PRO_5003514359" evidence="1">
    <location>
        <begin position="26"/>
        <end position="136"/>
    </location>
</feature>
<dbReference type="PATRIC" id="fig|926562.3.peg.112"/>
<name>G8R5Y5_OWEHD</name>